<name>A0AA88KM51_NAELO</name>
<dbReference type="GO" id="GO:0019433">
    <property type="term" value="P:triglyceride catabolic process"/>
    <property type="evidence" value="ECO:0007669"/>
    <property type="project" value="TreeGrafter"/>
</dbReference>
<accession>A0AA88KM51</accession>
<dbReference type="AlphaFoldDB" id="A0AA88KM51"/>
<evidence type="ECO:0000256" key="2">
    <source>
        <dbReference type="SAM" id="Coils"/>
    </source>
</evidence>
<organism evidence="5 6">
    <name type="scientific">Naegleria lovaniensis</name>
    <name type="common">Amoeba</name>
    <dbReference type="NCBI Taxonomy" id="51637"/>
    <lineage>
        <taxon>Eukaryota</taxon>
        <taxon>Discoba</taxon>
        <taxon>Heterolobosea</taxon>
        <taxon>Tetramitia</taxon>
        <taxon>Eutetramitia</taxon>
        <taxon>Vahlkampfiidae</taxon>
        <taxon>Naegleria</taxon>
    </lineage>
</organism>
<protein>
    <recommendedName>
        <fullName evidence="4">Alpha/beta hydrolase fold-3 domain-containing protein</fullName>
    </recommendedName>
</protein>
<dbReference type="Pfam" id="PF07859">
    <property type="entry name" value="Abhydrolase_3"/>
    <property type="match status" value="1"/>
</dbReference>
<gene>
    <name evidence="5" type="ORF">C9374_001625</name>
</gene>
<feature type="region of interest" description="Disordered" evidence="3">
    <location>
        <begin position="102"/>
        <end position="122"/>
    </location>
</feature>
<dbReference type="PROSITE" id="PS01174">
    <property type="entry name" value="LIPASE_GDXG_SER"/>
    <property type="match status" value="1"/>
</dbReference>
<evidence type="ECO:0000313" key="5">
    <source>
        <dbReference type="EMBL" id="KAG2387293.1"/>
    </source>
</evidence>
<feature type="coiled-coil region" evidence="2">
    <location>
        <begin position="402"/>
        <end position="429"/>
    </location>
</feature>
<feature type="active site" evidence="1">
    <location>
        <position position="919"/>
    </location>
</feature>
<keyword evidence="6" id="KW-1185">Reference proteome</keyword>
<dbReference type="SUPFAM" id="SSF53474">
    <property type="entry name" value="alpha/beta-Hydrolases"/>
    <property type="match status" value="1"/>
</dbReference>
<feature type="compositionally biased region" description="Low complexity" evidence="3">
    <location>
        <begin position="112"/>
        <end position="122"/>
    </location>
</feature>
<reference evidence="5 6" key="1">
    <citation type="journal article" date="2018" name="BMC Genomics">
        <title>The genome of Naegleria lovaniensis, the basis for a comparative approach to unravel pathogenicity factors of the human pathogenic amoeba N. fowleri.</title>
        <authorList>
            <person name="Liechti N."/>
            <person name="Schurch N."/>
            <person name="Bruggmann R."/>
            <person name="Wittwer M."/>
        </authorList>
    </citation>
    <scope>NUCLEOTIDE SEQUENCE [LARGE SCALE GENOMIC DNA]</scope>
    <source>
        <strain evidence="5 6">ATCC 30569</strain>
    </source>
</reference>
<sequence>MLFKHSSCIPAQLKNHKQQTKLFMPDLNPNNQKRLLHTQHVLNHPHSTGSLQTLHDEHSEVHKPYFSFSVHHPQKRPEHLQQGHQANSSNLNYEPPTLIITPPSSEAATQEATNNSTASVANNTKPNWIVSSLKNLQSRLLSHPLRKSTSMFKFPSNEIFSEEEEDKQNQQGKKKQLATTPNTTNSKTKQDSGNNPTKLSSKFVSHHRNLTPTTKNTHLKMSSPSQPTSEFANQTNSEEDSATIQQQGVLEPSNMIQINNVLGTGSDGNVAKANINGSEDDMTQLDDQMMQKLMMKDETMPQQFVDSFFIDKDKKLSSKFSVDDESEELLKDKMNKISEVDDMYGLDIYYHNSELCKIEGPEDRFTLIDIALESAMTIQKLFQNEAKRYENNVSNGKIYLFLKLLLEVSKDLETNLKNLKSRIVQIELKLAEKFPNQFKFENQTCISHNYKMASFDLSFLDTSFHFRGCLLIFIHTLNECKTSINKVIQSRNSFFLFTTSDAKYEKKLDVFQQKFLVLKTMFNVSNMLLQERLDNIDSNNPSYFPFSQSLKISDMDILKDVNPIAFWQHLGSFYDSEIAWFLSLIVKTTASFGHTQEVPSKLKKDLIFYAASAYYLINPKGAAENCATLFTNNPIASSEFWNIQDENNIIKTFTYLGYPFVETSRKFKIPFPGRKIVDSVGLNIDGEEFEFVSVSREAPEDSSIILFNNNEQSEKTNSVVYYSEDDDDDGEDESVDQNATPVEYRAGSSMIYPQLDNLEEVKEGSSSLEVNLAEIEKTMKNHEYHDIALRIISTKPLTEVPDYIAHNPQDFPYLSQILKAINSIKLKQVQHDTTFDGKIILHIHGGGFIAMQSFSHEVYLRKWCSATNMPIISVDYRRSPQYKFPTQVEECYSAYKWLLSNCEKLLGAPLKKLVIAGDSAGGNLALATIYRAIRDDIQLPDAVVLSYPATYLDFNPSPSRQISVIDPLVNINFLRLCGELYCVESDNASCNPFVSPATIEDGYLKRFPPTYFNLGTLDPLFDDAVYMAKKIARNNGGRVKIRLYDSLGHGYLNMVDVSGLARLASAHICEWITAQVEK</sequence>
<feature type="compositionally biased region" description="Polar residues" evidence="3">
    <location>
        <begin position="102"/>
        <end position="111"/>
    </location>
</feature>
<dbReference type="EMBL" id="PYSW02000013">
    <property type="protein sequence ID" value="KAG2387293.1"/>
    <property type="molecule type" value="Genomic_DNA"/>
</dbReference>
<evidence type="ECO:0000313" key="6">
    <source>
        <dbReference type="Proteomes" id="UP000816034"/>
    </source>
</evidence>
<proteinExistence type="predicted"/>
<dbReference type="InterPro" id="IPR029058">
    <property type="entry name" value="AB_hydrolase_fold"/>
</dbReference>
<dbReference type="GO" id="GO:0005829">
    <property type="term" value="C:cytosol"/>
    <property type="evidence" value="ECO:0007669"/>
    <property type="project" value="TreeGrafter"/>
</dbReference>
<evidence type="ECO:0000256" key="3">
    <source>
        <dbReference type="SAM" id="MobiDB-lite"/>
    </source>
</evidence>
<feature type="region of interest" description="Disordered" evidence="3">
    <location>
        <begin position="161"/>
        <end position="239"/>
    </location>
</feature>
<feature type="domain" description="Alpha/beta hydrolase fold-3" evidence="4">
    <location>
        <begin position="840"/>
        <end position="1052"/>
    </location>
</feature>
<dbReference type="PANTHER" id="PTHR23025:SF3">
    <property type="entry name" value="HORMONE-SENSITIVE LIPASE"/>
    <property type="match status" value="1"/>
</dbReference>
<dbReference type="GO" id="GO:0004806">
    <property type="term" value="F:triacylglycerol lipase activity"/>
    <property type="evidence" value="ECO:0007669"/>
    <property type="project" value="TreeGrafter"/>
</dbReference>
<keyword evidence="2" id="KW-0175">Coiled coil</keyword>
<dbReference type="PANTHER" id="PTHR23025">
    <property type="entry name" value="TRIACYLGLYCEROL LIPASE"/>
    <property type="match status" value="1"/>
</dbReference>
<feature type="compositionally biased region" description="Polar residues" evidence="3">
    <location>
        <begin position="210"/>
        <end position="239"/>
    </location>
</feature>
<dbReference type="InterPro" id="IPR013094">
    <property type="entry name" value="AB_hydrolase_3"/>
</dbReference>
<feature type="compositionally biased region" description="Polar residues" evidence="3">
    <location>
        <begin position="177"/>
        <end position="203"/>
    </location>
</feature>
<dbReference type="InterPro" id="IPR033140">
    <property type="entry name" value="Lipase_GDXG_put_SER_AS"/>
</dbReference>
<dbReference type="RefSeq" id="XP_044551285.1">
    <property type="nucleotide sequence ID" value="XM_044690953.1"/>
</dbReference>
<evidence type="ECO:0000259" key="4">
    <source>
        <dbReference type="Pfam" id="PF07859"/>
    </source>
</evidence>
<comment type="caution">
    <text evidence="5">The sequence shown here is derived from an EMBL/GenBank/DDBJ whole genome shotgun (WGS) entry which is preliminary data.</text>
</comment>
<dbReference type="Gene3D" id="3.40.50.1820">
    <property type="entry name" value="alpha/beta hydrolase"/>
    <property type="match status" value="1"/>
</dbReference>
<dbReference type="GeneID" id="68094081"/>
<dbReference type="Proteomes" id="UP000816034">
    <property type="component" value="Unassembled WGS sequence"/>
</dbReference>
<evidence type="ECO:0000256" key="1">
    <source>
        <dbReference type="PROSITE-ProRule" id="PRU10038"/>
    </source>
</evidence>
<dbReference type="GO" id="GO:0004771">
    <property type="term" value="F:sterol ester esterase activity"/>
    <property type="evidence" value="ECO:0007669"/>
    <property type="project" value="TreeGrafter"/>
</dbReference>